<sequence length="272" mass="29928">MDAGPVDVNARQAPKFPPGLGPFPGFDPISPTPQENAQPEQGIKERPPGSKLYSIAPFTPPHQIINMEDCLYYDSSSHGDSDLSSNGDADTAAERAARAKNEYMLNGQDYRATHLRWFDMETSTAYLEPLSPHPFKGFANRTCPNTPSVRSDGFDEDFLEEIRRSPTACKDEHGVPIVFDDVCWRNWSFDTAMVAETSALKLSAETVKEISSHTLWKPECMAANTAASAKDRSECDHLGEVSGSAVWYPETGLRMGISYCRLSRKDIDGSGA</sequence>
<evidence type="ECO:0000313" key="3">
    <source>
        <dbReference type="Proteomes" id="UP000002058"/>
    </source>
</evidence>
<dbReference type="AlphaFoldDB" id="C4JST1"/>
<dbReference type="EMBL" id="CH476617">
    <property type="protein sequence ID" value="EEP80678.1"/>
    <property type="molecule type" value="Genomic_DNA"/>
</dbReference>
<dbReference type="GeneID" id="8443427"/>
<reference evidence="3" key="1">
    <citation type="journal article" date="2009" name="Genome Res.">
        <title>Comparative genomic analyses of the human fungal pathogens Coccidioides and their relatives.</title>
        <authorList>
            <person name="Sharpton T.J."/>
            <person name="Stajich J.E."/>
            <person name="Rounsley S.D."/>
            <person name="Gardner M.J."/>
            <person name="Wortman J.R."/>
            <person name="Jordar V.S."/>
            <person name="Maiti R."/>
            <person name="Kodira C.D."/>
            <person name="Neafsey D.E."/>
            <person name="Zeng Q."/>
            <person name="Hung C.-Y."/>
            <person name="McMahan C."/>
            <person name="Muszewska A."/>
            <person name="Grynberg M."/>
            <person name="Mandel M.A."/>
            <person name="Kellner E.M."/>
            <person name="Barker B.M."/>
            <person name="Galgiani J.N."/>
            <person name="Orbach M.J."/>
            <person name="Kirkland T.N."/>
            <person name="Cole G.T."/>
            <person name="Henn M.R."/>
            <person name="Birren B.W."/>
            <person name="Taylor J.W."/>
        </authorList>
    </citation>
    <scope>NUCLEOTIDE SEQUENCE [LARGE SCALE GENOMIC DNA]</scope>
    <source>
        <strain evidence="3">UAMH 1704</strain>
    </source>
</reference>
<dbReference type="KEGG" id="ure:UREG_05520"/>
<dbReference type="Proteomes" id="UP000002058">
    <property type="component" value="Unassembled WGS sequence"/>
</dbReference>
<dbReference type="HOGENOM" id="CLU_1023764_0_0_1"/>
<gene>
    <name evidence="2" type="ORF">UREG_05520</name>
</gene>
<evidence type="ECO:0000313" key="2">
    <source>
        <dbReference type="EMBL" id="EEP80678.1"/>
    </source>
</evidence>
<name>C4JST1_UNCRE</name>
<keyword evidence="3" id="KW-1185">Reference proteome</keyword>
<organism evidence="2 3">
    <name type="scientific">Uncinocarpus reesii (strain UAMH 1704)</name>
    <dbReference type="NCBI Taxonomy" id="336963"/>
    <lineage>
        <taxon>Eukaryota</taxon>
        <taxon>Fungi</taxon>
        <taxon>Dikarya</taxon>
        <taxon>Ascomycota</taxon>
        <taxon>Pezizomycotina</taxon>
        <taxon>Eurotiomycetes</taxon>
        <taxon>Eurotiomycetidae</taxon>
        <taxon>Onygenales</taxon>
        <taxon>Onygenaceae</taxon>
        <taxon>Uncinocarpus</taxon>
    </lineage>
</organism>
<feature type="region of interest" description="Disordered" evidence="1">
    <location>
        <begin position="1"/>
        <end position="57"/>
    </location>
</feature>
<accession>C4JST1</accession>
<evidence type="ECO:0000256" key="1">
    <source>
        <dbReference type="SAM" id="MobiDB-lite"/>
    </source>
</evidence>
<dbReference type="eggNOG" id="ENOG502R9KQ">
    <property type="taxonomic scope" value="Eukaryota"/>
</dbReference>
<dbReference type="VEuPathDB" id="FungiDB:UREG_05520"/>
<dbReference type="OrthoDB" id="10644435at2759"/>
<protein>
    <submittedName>
        <fullName evidence="2">Uncharacterized protein</fullName>
    </submittedName>
</protein>
<dbReference type="InParanoid" id="C4JST1"/>
<dbReference type="RefSeq" id="XP_002584831.1">
    <property type="nucleotide sequence ID" value="XM_002584785.1"/>
</dbReference>
<proteinExistence type="predicted"/>